<dbReference type="PANTHER" id="PTHR33525">
    <property type="match status" value="1"/>
</dbReference>
<dbReference type="Proteomes" id="UP000290244">
    <property type="component" value="Chromosome"/>
</dbReference>
<dbReference type="InterPro" id="IPR013976">
    <property type="entry name" value="HDOD"/>
</dbReference>
<dbReference type="KEGG" id="lsd:EMK97_15715"/>
<protein>
    <submittedName>
        <fullName evidence="2">HDOD domain-containing protein</fullName>
    </submittedName>
</protein>
<dbReference type="PANTHER" id="PTHR33525:SF6">
    <property type="entry name" value="HDOD DOMAIN-CONTAINING PROTEIN"/>
    <property type="match status" value="1"/>
</dbReference>
<dbReference type="InterPro" id="IPR052340">
    <property type="entry name" value="RNase_Y/CdgJ"/>
</dbReference>
<dbReference type="EMBL" id="CP034759">
    <property type="protein sequence ID" value="QBG37068.1"/>
    <property type="molecule type" value="Genomic_DNA"/>
</dbReference>
<organism evidence="2 3">
    <name type="scientific">Litorilituus sediminis</name>
    <dbReference type="NCBI Taxonomy" id="718192"/>
    <lineage>
        <taxon>Bacteria</taxon>
        <taxon>Pseudomonadati</taxon>
        <taxon>Pseudomonadota</taxon>
        <taxon>Gammaproteobacteria</taxon>
        <taxon>Alteromonadales</taxon>
        <taxon>Colwelliaceae</taxon>
        <taxon>Litorilituus</taxon>
    </lineage>
</organism>
<gene>
    <name evidence="2" type="ORF">EMK97_15715</name>
</gene>
<dbReference type="Pfam" id="PF08668">
    <property type="entry name" value="HDOD"/>
    <property type="match status" value="1"/>
</dbReference>
<feature type="domain" description="HDOD" evidence="1">
    <location>
        <begin position="20"/>
        <end position="213"/>
    </location>
</feature>
<dbReference type="SUPFAM" id="SSF109604">
    <property type="entry name" value="HD-domain/PDEase-like"/>
    <property type="match status" value="1"/>
</dbReference>
<dbReference type="Gene3D" id="1.10.3210.10">
    <property type="entry name" value="Hypothetical protein af1432"/>
    <property type="match status" value="1"/>
</dbReference>
<reference evidence="2 3" key="1">
    <citation type="submission" date="2018-12" db="EMBL/GenBank/DDBJ databases">
        <title>Complete genome of Litorilituus sediminis.</title>
        <authorList>
            <person name="Liu A."/>
            <person name="Rong J."/>
        </authorList>
    </citation>
    <scope>NUCLEOTIDE SEQUENCE [LARGE SCALE GENOMIC DNA]</scope>
    <source>
        <strain evidence="2 3">JCM 17549</strain>
    </source>
</reference>
<keyword evidence="3" id="KW-1185">Reference proteome</keyword>
<evidence type="ECO:0000313" key="2">
    <source>
        <dbReference type="EMBL" id="QBG37068.1"/>
    </source>
</evidence>
<sequence length="279" mass="31562">MPMIELDKEKMSSVVASFQVPVKPEILSEIQSRMDEEYPNIDEIAHLISSDVGLSAAILKIINSPFYGMNRRISEIKQAVMMLGLNTINALVTAVLLKSSFQGNASISLERFWDDALDVANAMTFIGSKIKAQIPIEMLYTIGLFHDCGIPLLALKYNDYKSILIEANSQGVNSIALEEKNYRTNHAVLGFYVASSWHLPKEICQLILQHHDENYLQQLDGSQEQLAFSALKAAENMVERVKRFKLAPDWHYLQTDVLNILGISQEDYTDLEEDFNEIF</sequence>
<proteinExistence type="predicted"/>
<dbReference type="OrthoDB" id="9784953at2"/>
<dbReference type="AlphaFoldDB" id="A0A4P6P7M9"/>
<evidence type="ECO:0000259" key="1">
    <source>
        <dbReference type="PROSITE" id="PS51833"/>
    </source>
</evidence>
<accession>A0A4P6P7M9</accession>
<evidence type="ECO:0000313" key="3">
    <source>
        <dbReference type="Proteomes" id="UP000290244"/>
    </source>
</evidence>
<name>A0A4P6P7M9_9GAMM</name>
<dbReference type="PROSITE" id="PS51833">
    <property type="entry name" value="HDOD"/>
    <property type="match status" value="1"/>
</dbReference>